<name>A0A074WI16_9PEZI</name>
<protein>
    <submittedName>
        <fullName evidence="1">Uncharacterized protein</fullName>
    </submittedName>
</protein>
<dbReference type="EMBL" id="KL584711">
    <property type="protein sequence ID" value="KEQ72673.1"/>
    <property type="molecule type" value="Genomic_DNA"/>
</dbReference>
<reference evidence="1 2" key="1">
    <citation type="journal article" date="2014" name="BMC Genomics">
        <title>Genome sequencing of four Aureobasidium pullulans varieties: biotechnological potential, stress tolerance, and description of new species.</title>
        <authorList>
            <person name="Gostin Ar C."/>
            <person name="Ohm R.A."/>
            <person name="Kogej T."/>
            <person name="Sonjak S."/>
            <person name="Turk M."/>
            <person name="Zajc J."/>
            <person name="Zalar P."/>
            <person name="Grube M."/>
            <person name="Sun H."/>
            <person name="Han J."/>
            <person name="Sharma A."/>
            <person name="Chiniquy J."/>
            <person name="Ngan C.Y."/>
            <person name="Lipzen A."/>
            <person name="Barry K."/>
            <person name="Grigoriev I.V."/>
            <person name="Gunde-Cimerman N."/>
        </authorList>
    </citation>
    <scope>NUCLEOTIDE SEQUENCE [LARGE SCALE GENOMIC DNA]</scope>
    <source>
        <strain evidence="1 2">CBS 147.97</strain>
    </source>
</reference>
<dbReference type="Proteomes" id="UP000027730">
    <property type="component" value="Unassembled WGS sequence"/>
</dbReference>
<sequence length="238" mass="26848">MDTGTSPNTTSTKMVSIVTQDSAFLKLPLELRHQIYNYFIRVRLKKGVTSNALKPLTNMTGVSQQIRREVYDIVAAVKTLHVSAGVFSDLTLKLLSTAINIRSMNHHASASFELLPLEVKSAFQAARNRTIQKLKDEIENKKVPAQFKFWKKKEVCVCRPGIVEDDSSDFKKAFIDAMLKFTKGEGFNGVTIQDVSRFLEQVTMPDPKGFWKAEEMFEELKEARDYGQDEDTGGVSTE</sequence>
<dbReference type="HOGENOM" id="CLU_1165637_0_0_1"/>
<evidence type="ECO:0000313" key="1">
    <source>
        <dbReference type="EMBL" id="KEQ72673.1"/>
    </source>
</evidence>
<dbReference type="OrthoDB" id="5600002at2759"/>
<proteinExistence type="predicted"/>
<accession>A0A074WI16</accession>
<organism evidence="1 2">
    <name type="scientific">Aureobasidium namibiae CBS 147.97</name>
    <dbReference type="NCBI Taxonomy" id="1043004"/>
    <lineage>
        <taxon>Eukaryota</taxon>
        <taxon>Fungi</taxon>
        <taxon>Dikarya</taxon>
        <taxon>Ascomycota</taxon>
        <taxon>Pezizomycotina</taxon>
        <taxon>Dothideomycetes</taxon>
        <taxon>Dothideomycetidae</taxon>
        <taxon>Dothideales</taxon>
        <taxon>Saccotheciaceae</taxon>
        <taxon>Aureobasidium</taxon>
    </lineage>
</organism>
<dbReference type="GeneID" id="25413731"/>
<dbReference type="RefSeq" id="XP_013426740.1">
    <property type="nucleotide sequence ID" value="XM_013571286.1"/>
</dbReference>
<keyword evidence="2" id="KW-1185">Reference proteome</keyword>
<evidence type="ECO:0000313" key="2">
    <source>
        <dbReference type="Proteomes" id="UP000027730"/>
    </source>
</evidence>
<gene>
    <name evidence="1" type="ORF">M436DRAFT_64657</name>
</gene>
<dbReference type="AlphaFoldDB" id="A0A074WI16"/>